<feature type="domain" description="HPt" evidence="15">
    <location>
        <begin position="1"/>
        <end position="105"/>
    </location>
</feature>
<dbReference type="Pfam" id="PF02518">
    <property type="entry name" value="HATPase_c"/>
    <property type="match status" value="1"/>
</dbReference>
<reference evidence="16 17" key="1">
    <citation type="submission" date="2016-02" db="EMBL/GenBank/DDBJ databases">
        <title>Draft genome sequence of Aeromonas trota strain 1999lcr isolated from cerebrospinal fluid (CSF).</title>
        <authorList>
            <person name="Dallagassa C.B."/>
            <person name="Prediger K.C."/>
            <person name="Weiss V.A."/>
            <person name="Assis F.E."/>
            <person name="Baura V."/>
            <person name="Cruz L.M."/>
            <person name="Souza E.M."/>
            <person name="Pedrosa F.O."/>
            <person name="Fadel-Picheth C.M."/>
        </authorList>
    </citation>
    <scope>NUCLEOTIDE SEQUENCE [LARGE SCALE GENOMIC DNA]</scope>
    <source>
        <strain evidence="16 17">1999lcr</strain>
    </source>
</reference>
<dbReference type="InterPro" id="IPR003594">
    <property type="entry name" value="HATPase_dom"/>
</dbReference>
<evidence type="ECO:0000259" key="13">
    <source>
        <dbReference type="PROSITE" id="PS50109"/>
    </source>
</evidence>
<dbReference type="Gene3D" id="3.30.565.10">
    <property type="entry name" value="Histidine kinase-like ATPase, C-terminal domain"/>
    <property type="match status" value="1"/>
</dbReference>
<dbReference type="SUPFAM" id="SSF47226">
    <property type="entry name" value="Histidine-containing phosphotransfer domain, HPT domain"/>
    <property type="match status" value="1"/>
</dbReference>
<evidence type="ECO:0000256" key="1">
    <source>
        <dbReference type="ARBA" id="ARBA00000085"/>
    </source>
</evidence>
<evidence type="ECO:0000256" key="3">
    <source>
        <dbReference type="ARBA" id="ARBA00021495"/>
    </source>
</evidence>
<evidence type="ECO:0000313" key="16">
    <source>
        <dbReference type="EMBL" id="KXU81019.1"/>
    </source>
</evidence>
<dbReference type="InterPro" id="IPR036641">
    <property type="entry name" value="HPT_dom_sf"/>
</dbReference>
<keyword evidence="7" id="KW-0547">Nucleotide-binding</keyword>
<evidence type="ECO:0000259" key="15">
    <source>
        <dbReference type="PROSITE" id="PS50894"/>
    </source>
</evidence>
<evidence type="ECO:0000256" key="2">
    <source>
        <dbReference type="ARBA" id="ARBA00012438"/>
    </source>
</evidence>
<name>A0A175VKL6_AEREN</name>
<evidence type="ECO:0000256" key="6">
    <source>
        <dbReference type="ARBA" id="ARBA00022679"/>
    </source>
</evidence>
<protein>
    <recommendedName>
        <fullName evidence="3">Chemotaxis protein CheA</fullName>
        <ecNumber evidence="2">2.7.13.3</ecNumber>
    </recommendedName>
</protein>
<dbReference type="SMART" id="SM00260">
    <property type="entry name" value="CheW"/>
    <property type="match status" value="1"/>
</dbReference>
<keyword evidence="5 12" id="KW-0597">Phosphoprotein</keyword>
<dbReference type="RefSeq" id="WP_026455744.1">
    <property type="nucleotide sequence ID" value="NZ_JMGO02000003.1"/>
</dbReference>
<dbReference type="SUPFAM" id="SSF47384">
    <property type="entry name" value="Homodimeric domain of signal transducing histidine kinase"/>
    <property type="match status" value="1"/>
</dbReference>
<dbReference type="STRING" id="29489.VL01_07510"/>
<dbReference type="PANTHER" id="PTHR43395:SF10">
    <property type="entry name" value="CHEMOTAXIS PROTEIN CHEA"/>
    <property type="match status" value="1"/>
</dbReference>
<dbReference type="GO" id="GO:0005524">
    <property type="term" value="F:ATP binding"/>
    <property type="evidence" value="ECO:0007669"/>
    <property type="project" value="UniProtKB-KW"/>
</dbReference>
<dbReference type="InterPro" id="IPR036097">
    <property type="entry name" value="HisK_dim/P_sf"/>
</dbReference>
<keyword evidence="9" id="KW-0067">ATP-binding</keyword>
<dbReference type="Pfam" id="PF01627">
    <property type="entry name" value="Hpt"/>
    <property type="match status" value="1"/>
</dbReference>
<feature type="domain" description="CheW-like" evidence="14">
    <location>
        <begin position="583"/>
        <end position="715"/>
    </location>
</feature>
<sequence length="736" mass="80831">MSINLDLALQTYIAEARELLEEMESSLLLLEENPDDNELIGAIFRAAHTIKGSAGLFGLLPIVGFTHIVEDLLDQIRNQQLSVTSALIKDLLESCDHIQLLIEVVAEQGDSLTADALARDDKLRLALIRHQNAQEAQLPDTIMPSPPPIEKEEVPLSSGSLWHISLRFGPDVLRNGMDPAAFLRYLGTLGTIRSLETIHQAIPDWEEFDPESCYLGFEVDLDSQADKAAISDVFEFVRDDCQIAILPPHSKISEYIDLINALPEDSEMLGQLLVKTGALTAEELRHGLQLQHSATEHPASKLGEILISQGSIDEVVVDAALKKQRQTKENKSKEGRYVRVHADKLDDLINLVGELVVASSGANMLAQRSRESQLQEATSVIANLVEEIRDNALRLRMVPIGDTFNRFQRVVRDVSQELNKDIALVISGADTELDKSVVEKIGDPLMHLVRNSMDHGIEPAEQRQLAGKPAKGTLTLNAYHDSSSIVIEIKDDGAGLNKTRILQKAQERGLIGAGTTLTDQEIYNLIFEPGFSTAEAITNLSGRGVGMDVVKSNITALRGTVDLDSIPGQGTRVQIRLPLTLAIIDGFLVKVCDTYYVIPLDMVIECVELTASALADTQGRNFINLRGEVLPFIRLQHYFDTRGSKGRRENIVVVSHGGKKSGLVVDELLGEFQTVIKPLGKLFQRLQGISGSTILGGGEVALILDIPSLIQHAIHQESGLINRQTLARLQHQPRIN</sequence>
<dbReference type="InterPro" id="IPR002545">
    <property type="entry name" value="CheW-lke_dom"/>
</dbReference>
<dbReference type="EMBL" id="JMGO02000003">
    <property type="protein sequence ID" value="KXU81019.1"/>
    <property type="molecule type" value="Genomic_DNA"/>
</dbReference>
<dbReference type="AlphaFoldDB" id="A0A175VKL6"/>
<gene>
    <name evidence="16" type="ORF">LCR_13155</name>
</gene>
<evidence type="ECO:0000313" key="17">
    <source>
        <dbReference type="Proteomes" id="UP000078435"/>
    </source>
</evidence>
<dbReference type="PANTHER" id="PTHR43395">
    <property type="entry name" value="SENSOR HISTIDINE KINASE CHEA"/>
    <property type="match status" value="1"/>
</dbReference>
<comment type="catalytic activity">
    <reaction evidence="1">
        <text>ATP + protein L-histidine = ADP + protein N-phospho-L-histidine.</text>
        <dbReference type="EC" id="2.7.13.3"/>
    </reaction>
</comment>
<dbReference type="Proteomes" id="UP000078435">
    <property type="component" value="Unassembled WGS sequence"/>
</dbReference>
<evidence type="ECO:0000256" key="8">
    <source>
        <dbReference type="ARBA" id="ARBA00022777"/>
    </source>
</evidence>
<dbReference type="PROSITE" id="PS50851">
    <property type="entry name" value="CHEW"/>
    <property type="match status" value="1"/>
</dbReference>
<dbReference type="InterPro" id="IPR005467">
    <property type="entry name" value="His_kinase_dom"/>
</dbReference>
<dbReference type="OrthoDB" id="9803176at2"/>
<evidence type="ECO:0000256" key="4">
    <source>
        <dbReference type="ARBA" id="ARBA00022500"/>
    </source>
</evidence>
<organism evidence="16 17">
    <name type="scientific">Aeromonas enteropelogenes</name>
    <name type="common">Aeromonas trota</name>
    <dbReference type="NCBI Taxonomy" id="29489"/>
    <lineage>
        <taxon>Bacteria</taxon>
        <taxon>Pseudomonadati</taxon>
        <taxon>Pseudomonadota</taxon>
        <taxon>Gammaproteobacteria</taxon>
        <taxon>Aeromonadales</taxon>
        <taxon>Aeromonadaceae</taxon>
        <taxon>Aeromonas</taxon>
    </lineage>
</organism>
<dbReference type="InterPro" id="IPR004358">
    <property type="entry name" value="Sig_transdc_His_kin-like_C"/>
</dbReference>
<dbReference type="GO" id="GO:0000155">
    <property type="term" value="F:phosphorelay sensor kinase activity"/>
    <property type="evidence" value="ECO:0007669"/>
    <property type="project" value="InterPro"/>
</dbReference>
<dbReference type="SUPFAM" id="SSF50341">
    <property type="entry name" value="CheW-like"/>
    <property type="match status" value="1"/>
</dbReference>
<evidence type="ECO:0000256" key="5">
    <source>
        <dbReference type="ARBA" id="ARBA00022553"/>
    </source>
</evidence>
<dbReference type="FunFam" id="3.30.565.10:FF:000016">
    <property type="entry name" value="Chemotaxis protein CheA, putative"/>
    <property type="match status" value="1"/>
</dbReference>
<evidence type="ECO:0000256" key="12">
    <source>
        <dbReference type="PROSITE-ProRule" id="PRU00110"/>
    </source>
</evidence>
<dbReference type="InterPro" id="IPR036890">
    <property type="entry name" value="HATPase_C_sf"/>
</dbReference>
<feature type="modified residue" description="Phosphohistidine" evidence="12">
    <location>
        <position position="48"/>
    </location>
</feature>
<dbReference type="EC" id="2.7.13.3" evidence="2"/>
<dbReference type="GO" id="GO:0005737">
    <property type="term" value="C:cytoplasm"/>
    <property type="evidence" value="ECO:0007669"/>
    <property type="project" value="InterPro"/>
</dbReference>
<keyword evidence="8" id="KW-0418">Kinase</keyword>
<accession>A0A175VKL6</accession>
<keyword evidence="10" id="KW-0902">Two-component regulatory system</keyword>
<keyword evidence="6" id="KW-0808">Transferase</keyword>
<dbReference type="Gene3D" id="1.10.287.560">
    <property type="entry name" value="Histidine kinase CheA-like, homodimeric domain"/>
    <property type="match status" value="1"/>
</dbReference>
<dbReference type="InterPro" id="IPR037006">
    <property type="entry name" value="CheA-like_homodim_sf"/>
</dbReference>
<keyword evidence="4" id="KW-0145">Chemotaxis</keyword>
<dbReference type="PROSITE" id="PS50109">
    <property type="entry name" value="HIS_KIN"/>
    <property type="match status" value="1"/>
</dbReference>
<evidence type="ECO:0000256" key="10">
    <source>
        <dbReference type="ARBA" id="ARBA00023012"/>
    </source>
</evidence>
<dbReference type="InterPro" id="IPR051315">
    <property type="entry name" value="Bact_Chemotaxis_CheA"/>
</dbReference>
<dbReference type="SMART" id="SM01231">
    <property type="entry name" value="H-kinase_dim"/>
    <property type="match status" value="1"/>
</dbReference>
<comment type="function">
    <text evidence="11">Involved in the transmission of sensory signals from the chemoreceptors to the flagellar motors. CheA is autophosphorylated; it can transfer its phosphate group to either CheB or CheY.</text>
</comment>
<dbReference type="PROSITE" id="PS50894">
    <property type="entry name" value="HPT"/>
    <property type="match status" value="1"/>
</dbReference>
<dbReference type="Gene3D" id="1.20.120.160">
    <property type="entry name" value="HPT domain"/>
    <property type="match status" value="1"/>
</dbReference>
<dbReference type="Pfam" id="PF01584">
    <property type="entry name" value="CheW"/>
    <property type="match status" value="1"/>
</dbReference>
<comment type="caution">
    <text evidence="16">The sequence shown here is derived from an EMBL/GenBank/DDBJ whole genome shotgun (WGS) entry which is preliminary data.</text>
</comment>
<dbReference type="CDD" id="cd00088">
    <property type="entry name" value="HPT"/>
    <property type="match status" value="1"/>
</dbReference>
<dbReference type="InterPro" id="IPR004105">
    <property type="entry name" value="CheA-like_dim"/>
</dbReference>
<evidence type="ECO:0000256" key="9">
    <source>
        <dbReference type="ARBA" id="ARBA00022840"/>
    </source>
</evidence>
<dbReference type="CDD" id="cd16916">
    <property type="entry name" value="HATPase_CheA-like"/>
    <property type="match status" value="1"/>
</dbReference>
<dbReference type="InterPro" id="IPR036061">
    <property type="entry name" value="CheW-like_dom_sf"/>
</dbReference>
<dbReference type="InterPro" id="IPR008207">
    <property type="entry name" value="Sig_transdc_His_kin_Hpt_dom"/>
</dbReference>
<dbReference type="SMART" id="SM00073">
    <property type="entry name" value="HPT"/>
    <property type="match status" value="1"/>
</dbReference>
<dbReference type="CDD" id="cd00731">
    <property type="entry name" value="CheA_reg"/>
    <property type="match status" value="1"/>
</dbReference>
<feature type="domain" description="Histidine kinase" evidence="13">
    <location>
        <begin position="381"/>
        <end position="581"/>
    </location>
</feature>
<dbReference type="PRINTS" id="PR00344">
    <property type="entry name" value="BCTRLSENSOR"/>
</dbReference>
<dbReference type="GO" id="GO:0006935">
    <property type="term" value="P:chemotaxis"/>
    <property type="evidence" value="ECO:0007669"/>
    <property type="project" value="UniProtKB-KW"/>
</dbReference>
<evidence type="ECO:0000256" key="7">
    <source>
        <dbReference type="ARBA" id="ARBA00022741"/>
    </source>
</evidence>
<evidence type="ECO:0000256" key="11">
    <source>
        <dbReference type="ARBA" id="ARBA00035100"/>
    </source>
</evidence>
<dbReference type="Pfam" id="PF02895">
    <property type="entry name" value="H-kinase_dim"/>
    <property type="match status" value="1"/>
</dbReference>
<dbReference type="Gene3D" id="2.30.30.40">
    <property type="entry name" value="SH3 Domains"/>
    <property type="match status" value="1"/>
</dbReference>
<dbReference type="SMART" id="SM00387">
    <property type="entry name" value="HATPase_c"/>
    <property type="match status" value="1"/>
</dbReference>
<evidence type="ECO:0000259" key="14">
    <source>
        <dbReference type="PROSITE" id="PS50851"/>
    </source>
</evidence>
<dbReference type="SUPFAM" id="SSF55874">
    <property type="entry name" value="ATPase domain of HSP90 chaperone/DNA topoisomerase II/histidine kinase"/>
    <property type="match status" value="1"/>
</dbReference>
<proteinExistence type="predicted"/>